<evidence type="ECO:0000313" key="3">
    <source>
        <dbReference type="Proteomes" id="UP000187429"/>
    </source>
</evidence>
<gene>
    <name evidence="2" type="ORF">AYI69_g6014</name>
</gene>
<dbReference type="EMBL" id="LSSM01002622">
    <property type="protein sequence ID" value="OMJ20978.1"/>
    <property type="molecule type" value="Genomic_DNA"/>
</dbReference>
<feature type="compositionally biased region" description="Basic and acidic residues" evidence="1">
    <location>
        <begin position="210"/>
        <end position="223"/>
    </location>
</feature>
<name>A0A1R1Y245_9FUNG</name>
<proteinExistence type="predicted"/>
<protein>
    <submittedName>
        <fullName evidence="2">Cysteine-rich protein 2-binding protein</fullName>
    </submittedName>
</protein>
<feature type="compositionally biased region" description="Low complexity" evidence="1">
    <location>
        <begin position="160"/>
        <end position="176"/>
    </location>
</feature>
<dbReference type="OrthoDB" id="4080456at2759"/>
<dbReference type="Gene3D" id="3.90.980.20">
    <property type="match status" value="1"/>
</dbReference>
<feature type="region of interest" description="Disordered" evidence="1">
    <location>
        <begin position="112"/>
        <end position="246"/>
    </location>
</feature>
<evidence type="ECO:0000313" key="2">
    <source>
        <dbReference type="EMBL" id="OMJ20978.1"/>
    </source>
</evidence>
<organism evidence="2 3">
    <name type="scientific">Smittium culicis</name>
    <dbReference type="NCBI Taxonomy" id="133412"/>
    <lineage>
        <taxon>Eukaryota</taxon>
        <taxon>Fungi</taxon>
        <taxon>Fungi incertae sedis</taxon>
        <taxon>Zoopagomycota</taxon>
        <taxon>Kickxellomycotina</taxon>
        <taxon>Harpellomycetes</taxon>
        <taxon>Harpellales</taxon>
        <taxon>Legeriomycetaceae</taxon>
        <taxon>Smittium</taxon>
    </lineage>
</organism>
<dbReference type="Proteomes" id="UP000187429">
    <property type="component" value="Unassembled WGS sequence"/>
</dbReference>
<accession>A0A1R1Y245</accession>
<keyword evidence="3" id="KW-1185">Reference proteome</keyword>
<comment type="caution">
    <text evidence="2">The sequence shown here is derived from an EMBL/GenBank/DDBJ whole genome shotgun (WGS) entry which is preliminary data.</text>
</comment>
<feature type="compositionally biased region" description="Polar residues" evidence="1">
    <location>
        <begin position="188"/>
        <end position="199"/>
    </location>
</feature>
<reference evidence="3" key="1">
    <citation type="submission" date="2017-01" db="EMBL/GenBank/DDBJ databases">
        <authorList>
            <person name="Wang Y."/>
            <person name="White M."/>
            <person name="Kvist S."/>
            <person name="Moncalvo J.-M."/>
        </authorList>
    </citation>
    <scope>NUCLEOTIDE SEQUENCE [LARGE SCALE GENOMIC DNA]</scope>
    <source>
        <strain evidence="3">ID-206-W2</strain>
    </source>
</reference>
<sequence length="309" mass="35521">MCSECSSTGKHEYERIRISWLQAIYLVLYHLIHEEPETEFFRWKDKICTKFDTYWDVLMLDKQRTLTWHNTIAGCISTNGHLFKSGLEVMKLPGYWTLNEIIKPTIESLHLKKNGRTQSSSKPKTPKRIVSTNTKTPSKAKKAKQSITRAAHSSIKPEYESSFSDSDSSSSESYGSTITDKKRKHSSKPASRSSIQSRHLYSFDSDESNDDLRDQTEKPHSNSESEFWSSETNSENSDSENFHSHKNAINRRKLDELPIAARTHHQNPIKSLEMIKSWVNSDPSLAAKMNMLLDQSDIDTSDHIPNYIF</sequence>
<evidence type="ECO:0000256" key="1">
    <source>
        <dbReference type="SAM" id="MobiDB-lite"/>
    </source>
</evidence>
<dbReference type="AlphaFoldDB" id="A0A1R1Y245"/>